<evidence type="ECO:0000256" key="1">
    <source>
        <dbReference type="ARBA" id="ARBA00004370"/>
    </source>
</evidence>
<dbReference type="PANTHER" id="PTHR11923">
    <property type="entry name" value="SCAVENGER RECEPTOR CLASS B TYPE-1 SR-B1"/>
    <property type="match status" value="1"/>
</dbReference>
<feature type="region of interest" description="Disordered" evidence="7">
    <location>
        <begin position="1230"/>
        <end position="1271"/>
    </location>
</feature>
<comment type="caution">
    <text evidence="9">The sequence shown here is derived from an EMBL/GenBank/DDBJ whole genome shotgun (WGS) entry which is preliminary data.</text>
</comment>
<name>A0A5A8CTS9_CAFRO</name>
<reference evidence="9 10" key="1">
    <citation type="submission" date="2019-07" db="EMBL/GenBank/DDBJ databases">
        <title>Genomes of Cafeteria roenbergensis.</title>
        <authorList>
            <person name="Fischer M.G."/>
            <person name="Hackl T."/>
            <person name="Roman M."/>
        </authorList>
    </citation>
    <scope>NUCLEOTIDE SEQUENCE [LARGE SCALE GENOMIC DNA]</scope>
    <source>
        <strain evidence="9 10">Cflag</strain>
    </source>
</reference>
<dbReference type="GO" id="GO:0005044">
    <property type="term" value="F:scavenger receptor activity"/>
    <property type="evidence" value="ECO:0007669"/>
    <property type="project" value="TreeGrafter"/>
</dbReference>
<feature type="compositionally biased region" description="Basic and acidic residues" evidence="7">
    <location>
        <begin position="1237"/>
        <end position="1261"/>
    </location>
</feature>
<evidence type="ECO:0000256" key="8">
    <source>
        <dbReference type="SAM" id="Phobius"/>
    </source>
</evidence>
<protein>
    <submittedName>
        <fullName evidence="9">Uncharacterized protein</fullName>
    </submittedName>
</protein>
<feature type="compositionally biased region" description="Basic residues" evidence="7">
    <location>
        <begin position="1262"/>
        <end position="1271"/>
    </location>
</feature>
<gene>
    <name evidence="9" type="ORF">FNF31_05914</name>
</gene>
<sequence length="1271" mass="136203">MSERPSRASSRSSTRDRGGGGGGGGGGARVSGTGVSRAPSGSGTPAKAASGKRPRRQRSKKKRPRTWRGWWNSLPTPGQVYATLRFCKFNVRQKLWSSVGCLLAAIVFFVLRAQVPPFAEALWSDGVRRDSVLPVDALVAPPRVGKRFGGSSPDEDDDGYDLKVWLASVVNPDRVLTYGARPTAEEFGPFTFRAYKAAANTSTSGSRVAFLQRQFLIHTGGDLDQQVVVPSLPFRHLEHLVRERSDIVTDSFEDGVAPLLFSIEAARMLAEMPGAVKATLFPELVDAVFQDVKQRVSGATTTSVLDDWRLGEDGGRLPGTANHSLILPKRSWRVANGEGDPGPIASNVALSLWAFSGAWSFLNSAKAVPGGDPRWKVYLLPEGTQLQEAVVGSFARHFLPMDARYANHSTARVHMEQIAQWVTGLVSGSQSSVQDRFHTDVATAMTRLGLLPRPEWSLITAAQLAQNAVSGLAFWVRNQQRAGLYGTLNMTAGPLLTNACPAGTALTGGGASLADYEELPTSQYFAAPPELSCMPYREELGRVTATPPSAIAAAEAGTATVQLETSASLDTMRFRSRLAVDKMDALLRVFTQGTTMTGFSVPGSRVVALFTLRVRQLIASAEVANNVIDVAKSQAPGQEGALHWIEQMDSAMARMESAAAGSQAALAAAADAEDAARNLALHLSSSKASLINDVCARSFSTPQVQSNAPLTCYEMIDVAAWIDYVAMRLVWFPKLVHADPATGLPSSEVFRTGPLVRTRARNALFGFEDTAYKLLVGHSSLTLGPDDESSDQLASRSATANRIHVDTGAENLDLVGQIVQHGIDPKGEFLWGGFTPVSGAFSKLRTRGVYSRQALVSPVPSPPGGSITVWSPELRRPLSFEFDGVAKSAGGHVNLWNLRQASALSWPYYESDKQNSAPLCMRSLYNLPAASDGLPIGISLMVGKPHFLDCTNNEQAFGYAGMRPANNGTDGSSWQVEPVTGLVASTTDRWGTYLRWAPSDWYPFLRPTIGPLAWFEATTSAPVAALKKIRDDVSLLNYQLDSAVPTLFLFIGLILLALSVLFVYVIFYPLKEPAGADEERRKRREALEQARKEKAQKEEAEAKAAKENMLSARDARQPPKPGSVMMSSILGSVAASPAAGLRGAPSMRTMAFGSTPVGDPGSVSRMQSASGAQRGWPKPALSAGALAPIQHHPTDIVSFRGGGAGGSARMPPRQPSGASLDGKSIRGMTLSQAMRASSEDHAASEIEVGETRSGRARDPIARRVRRSGVTV</sequence>
<evidence type="ECO:0000313" key="9">
    <source>
        <dbReference type="EMBL" id="KAA0156483.1"/>
    </source>
</evidence>
<dbReference type="InterPro" id="IPR002159">
    <property type="entry name" value="CD36_fam"/>
</dbReference>
<feature type="compositionally biased region" description="Basic residues" evidence="7">
    <location>
        <begin position="50"/>
        <end position="66"/>
    </location>
</feature>
<feature type="region of interest" description="Disordered" evidence="7">
    <location>
        <begin position="1"/>
        <end position="70"/>
    </location>
</feature>
<evidence type="ECO:0000256" key="6">
    <source>
        <dbReference type="ARBA" id="ARBA00023180"/>
    </source>
</evidence>
<evidence type="ECO:0000313" key="10">
    <source>
        <dbReference type="Proteomes" id="UP000325113"/>
    </source>
</evidence>
<feature type="compositionally biased region" description="Gly residues" evidence="7">
    <location>
        <begin position="19"/>
        <end position="29"/>
    </location>
</feature>
<feature type="region of interest" description="Disordered" evidence="7">
    <location>
        <begin position="1203"/>
        <end position="1222"/>
    </location>
</feature>
<dbReference type="GO" id="GO:0005737">
    <property type="term" value="C:cytoplasm"/>
    <property type="evidence" value="ECO:0007669"/>
    <property type="project" value="TreeGrafter"/>
</dbReference>
<feature type="compositionally biased region" description="Basic and acidic residues" evidence="7">
    <location>
        <begin position="1078"/>
        <end position="1106"/>
    </location>
</feature>
<dbReference type="Pfam" id="PF01130">
    <property type="entry name" value="CD36"/>
    <property type="match status" value="2"/>
</dbReference>
<proteinExistence type="inferred from homology"/>
<dbReference type="AlphaFoldDB" id="A0A5A8CTS9"/>
<dbReference type="Proteomes" id="UP000325113">
    <property type="component" value="Unassembled WGS sequence"/>
</dbReference>
<feature type="transmembrane region" description="Helical" evidence="8">
    <location>
        <begin position="1047"/>
        <end position="1070"/>
    </location>
</feature>
<keyword evidence="3 8" id="KW-0812">Transmembrane</keyword>
<evidence type="ECO:0000256" key="3">
    <source>
        <dbReference type="ARBA" id="ARBA00022692"/>
    </source>
</evidence>
<accession>A0A5A8CTS9</accession>
<evidence type="ECO:0000256" key="2">
    <source>
        <dbReference type="ARBA" id="ARBA00010532"/>
    </source>
</evidence>
<evidence type="ECO:0000256" key="5">
    <source>
        <dbReference type="ARBA" id="ARBA00023136"/>
    </source>
</evidence>
<feature type="region of interest" description="Disordered" evidence="7">
    <location>
        <begin position="1078"/>
        <end position="1126"/>
    </location>
</feature>
<dbReference type="EMBL" id="VLTM01000082">
    <property type="protein sequence ID" value="KAA0156483.1"/>
    <property type="molecule type" value="Genomic_DNA"/>
</dbReference>
<keyword evidence="6" id="KW-0325">Glycoprotein</keyword>
<feature type="transmembrane region" description="Helical" evidence="8">
    <location>
        <begin position="95"/>
        <end position="115"/>
    </location>
</feature>
<evidence type="ECO:0000256" key="4">
    <source>
        <dbReference type="ARBA" id="ARBA00022989"/>
    </source>
</evidence>
<comment type="subcellular location">
    <subcellularLocation>
        <location evidence="1">Membrane</location>
    </subcellularLocation>
</comment>
<comment type="similarity">
    <text evidence="2">Belongs to the CD36 family.</text>
</comment>
<feature type="region of interest" description="Disordered" evidence="7">
    <location>
        <begin position="1156"/>
        <end position="1177"/>
    </location>
</feature>
<evidence type="ECO:0000256" key="7">
    <source>
        <dbReference type="SAM" id="MobiDB-lite"/>
    </source>
</evidence>
<keyword evidence="5 8" id="KW-0472">Membrane</keyword>
<keyword evidence="4 8" id="KW-1133">Transmembrane helix</keyword>
<dbReference type="GO" id="GO:0016020">
    <property type="term" value="C:membrane"/>
    <property type="evidence" value="ECO:0007669"/>
    <property type="project" value="UniProtKB-SubCell"/>
</dbReference>
<organism evidence="9 10">
    <name type="scientific">Cafeteria roenbergensis</name>
    <name type="common">Marine flagellate</name>
    <dbReference type="NCBI Taxonomy" id="33653"/>
    <lineage>
        <taxon>Eukaryota</taxon>
        <taxon>Sar</taxon>
        <taxon>Stramenopiles</taxon>
        <taxon>Bigyra</taxon>
        <taxon>Opalozoa</taxon>
        <taxon>Bicosoecida</taxon>
        <taxon>Cafeteriaceae</taxon>
        <taxon>Cafeteria</taxon>
    </lineage>
</organism>
<dbReference type="PANTHER" id="PTHR11923:SF51">
    <property type="entry name" value="LYSOSOME MEMBRANE PROTEIN 2"/>
    <property type="match status" value="1"/>
</dbReference>